<dbReference type="Proteomes" id="UP001595526">
    <property type="component" value="Unassembled WGS sequence"/>
</dbReference>
<name>A0ABV7JTH5_9SPHI</name>
<dbReference type="SUPFAM" id="SSF56317">
    <property type="entry name" value="Carbon-nitrogen hydrolase"/>
    <property type="match status" value="1"/>
</dbReference>
<evidence type="ECO:0000313" key="2">
    <source>
        <dbReference type="EMBL" id="MFC3198597.1"/>
    </source>
</evidence>
<comment type="caution">
    <text evidence="2">The sequence shown here is derived from an EMBL/GenBank/DDBJ whole genome shotgun (WGS) entry which is preliminary data.</text>
</comment>
<reference evidence="3" key="1">
    <citation type="journal article" date="2019" name="Int. J. Syst. Evol. Microbiol.">
        <title>The Global Catalogue of Microorganisms (GCM) 10K type strain sequencing project: providing services to taxonomists for standard genome sequencing and annotation.</title>
        <authorList>
            <consortium name="The Broad Institute Genomics Platform"/>
            <consortium name="The Broad Institute Genome Sequencing Center for Infectious Disease"/>
            <person name="Wu L."/>
            <person name="Ma J."/>
        </authorList>
    </citation>
    <scope>NUCLEOTIDE SEQUENCE [LARGE SCALE GENOMIC DNA]</scope>
    <source>
        <strain evidence="3">KCTC 52416</strain>
    </source>
</reference>
<proteinExistence type="predicted"/>
<dbReference type="NCBIfam" id="NF007757">
    <property type="entry name" value="PRK10438.1"/>
    <property type="match status" value="1"/>
</dbReference>
<evidence type="ECO:0000313" key="3">
    <source>
        <dbReference type="Proteomes" id="UP001595526"/>
    </source>
</evidence>
<dbReference type="InterPro" id="IPR003010">
    <property type="entry name" value="C-N_Hydrolase"/>
</dbReference>
<dbReference type="RefSeq" id="WP_379023406.1">
    <property type="nucleotide sequence ID" value="NZ_JBHRTA010000038.1"/>
</dbReference>
<gene>
    <name evidence="2" type="ORF">ACFOET_13310</name>
</gene>
<sequence>MDALKITTFQAYLFWENIEKNLSNLALRLSAIREKTDLIVLPEMFNTGFTMNVEKCAEKTDGRTMHWMLEIAQKYDCVVAGSLIIEEEGRYFNRFVWMTNSGDYVKYDKRHLFGMAKEDTVFTPGTQRVIVDLNGWKICPMICYDLRFPVWSRNLNGAYDILLYVANWPDKRSAHWRSLIPARAIENQAFVIGVNRVGHDGNEIYYSGGSMCISPVGDVVYYKPEYEDLYTFTIYRKDLEDTRQGLPFLKDMDEFSLTVKSQITRLS</sequence>
<dbReference type="PANTHER" id="PTHR47799">
    <property type="entry name" value="OMEGA-AMIDASE YAFV"/>
    <property type="match status" value="1"/>
</dbReference>
<dbReference type="Gene3D" id="3.60.110.10">
    <property type="entry name" value="Carbon-nitrogen hydrolase"/>
    <property type="match status" value="1"/>
</dbReference>
<keyword evidence="3" id="KW-1185">Reference proteome</keyword>
<dbReference type="PANTHER" id="PTHR47799:SF1">
    <property type="entry name" value="OMEGA-AMIDASE YAFV"/>
    <property type="match status" value="1"/>
</dbReference>
<protein>
    <submittedName>
        <fullName evidence="2">Amidohydrolase</fullName>
    </submittedName>
</protein>
<dbReference type="EMBL" id="JBHRTA010000038">
    <property type="protein sequence ID" value="MFC3198597.1"/>
    <property type="molecule type" value="Genomic_DNA"/>
</dbReference>
<dbReference type="Pfam" id="PF00795">
    <property type="entry name" value="CN_hydrolase"/>
    <property type="match status" value="1"/>
</dbReference>
<dbReference type="InterPro" id="IPR052737">
    <property type="entry name" value="Omega-amidase_YafV"/>
</dbReference>
<dbReference type="PROSITE" id="PS50263">
    <property type="entry name" value="CN_HYDROLASE"/>
    <property type="match status" value="1"/>
</dbReference>
<dbReference type="InterPro" id="IPR036526">
    <property type="entry name" value="C-N_Hydrolase_sf"/>
</dbReference>
<accession>A0ABV7JTH5</accession>
<dbReference type="CDD" id="cd07575">
    <property type="entry name" value="Xc-1258_like"/>
    <property type="match status" value="1"/>
</dbReference>
<feature type="domain" description="CN hydrolase" evidence="1">
    <location>
        <begin position="1"/>
        <end position="236"/>
    </location>
</feature>
<evidence type="ECO:0000259" key="1">
    <source>
        <dbReference type="PROSITE" id="PS50263"/>
    </source>
</evidence>
<organism evidence="2 3">
    <name type="scientific">Parapedobacter deserti</name>
    <dbReference type="NCBI Taxonomy" id="1912957"/>
    <lineage>
        <taxon>Bacteria</taxon>
        <taxon>Pseudomonadati</taxon>
        <taxon>Bacteroidota</taxon>
        <taxon>Sphingobacteriia</taxon>
        <taxon>Sphingobacteriales</taxon>
        <taxon>Sphingobacteriaceae</taxon>
        <taxon>Parapedobacter</taxon>
    </lineage>
</organism>